<dbReference type="EMBL" id="JACICF010000001">
    <property type="protein sequence ID" value="MBB3763205.1"/>
    <property type="molecule type" value="Genomic_DNA"/>
</dbReference>
<name>A0A839Z0W3_9SPHN</name>
<dbReference type="RefSeq" id="WP_183932518.1">
    <property type="nucleotide sequence ID" value="NZ_JACICF010000001.1"/>
</dbReference>
<dbReference type="InterPro" id="IPR011048">
    <property type="entry name" value="Haem_d1_sf"/>
</dbReference>
<dbReference type="InterPro" id="IPR015943">
    <property type="entry name" value="WD40/YVTN_repeat-like_dom_sf"/>
</dbReference>
<accession>A0A839Z0W3</accession>
<gene>
    <name evidence="1" type="ORF">FHS50_000228</name>
</gene>
<reference evidence="1 2" key="1">
    <citation type="submission" date="2020-08" db="EMBL/GenBank/DDBJ databases">
        <title>Genomic Encyclopedia of Type Strains, Phase IV (KMG-IV): sequencing the most valuable type-strain genomes for metagenomic binning, comparative biology and taxonomic classification.</title>
        <authorList>
            <person name="Goeker M."/>
        </authorList>
    </citation>
    <scope>NUCLEOTIDE SEQUENCE [LARGE SCALE GENOMIC DNA]</scope>
    <source>
        <strain evidence="1 2">DSM 24194</strain>
    </source>
</reference>
<proteinExistence type="predicted"/>
<dbReference type="SUPFAM" id="SSF51004">
    <property type="entry name" value="C-terminal (heme d1) domain of cytochrome cd1-nitrite reductase"/>
    <property type="match status" value="1"/>
</dbReference>
<comment type="caution">
    <text evidence="1">The sequence shown here is derived from an EMBL/GenBank/DDBJ whole genome shotgun (WGS) entry which is preliminary data.</text>
</comment>
<dbReference type="Proteomes" id="UP000578569">
    <property type="component" value="Unassembled WGS sequence"/>
</dbReference>
<protein>
    <submittedName>
        <fullName evidence="1">Uncharacterized protein</fullName>
    </submittedName>
</protein>
<evidence type="ECO:0000313" key="1">
    <source>
        <dbReference type="EMBL" id="MBB3763205.1"/>
    </source>
</evidence>
<sequence>MAEDGAITVIDRTLLHDGENSAARVHCIATAANGARAYSLNSTTGGELKIKTASGENLTYYNVGVIDSCDYFGDGSRLAAIKNLPGAEGFELVTIDVATGAQTLLLTVKDEGLDLDEVEVARDGQSFLLSWTDRRDSTAVPLISEWRAGETLLEGTVIAYEASQGSYICDFNSNNLPDDGYVYRSSAGRHPTWIEQVDGEPKVLIEKMKGDVYRLKPAC</sequence>
<dbReference type="Gene3D" id="2.130.10.10">
    <property type="entry name" value="YVTN repeat-like/Quinoprotein amine dehydrogenase"/>
    <property type="match status" value="1"/>
</dbReference>
<dbReference type="AlphaFoldDB" id="A0A839Z0W3"/>
<evidence type="ECO:0000313" key="2">
    <source>
        <dbReference type="Proteomes" id="UP000578569"/>
    </source>
</evidence>
<keyword evidence="2" id="KW-1185">Reference proteome</keyword>
<organism evidence="1 2">
    <name type="scientific">Sphingomicrobium lutaoense</name>
    <dbReference type="NCBI Taxonomy" id="515949"/>
    <lineage>
        <taxon>Bacteria</taxon>
        <taxon>Pseudomonadati</taxon>
        <taxon>Pseudomonadota</taxon>
        <taxon>Alphaproteobacteria</taxon>
        <taxon>Sphingomonadales</taxon>
        <taxon>Sphingomonadaceae</taxon>
        <taxon>Sphingomicrobium</taxon>
    </lineage>
</organism>